<dbReference type="OrthoDB" id="3939315at2759"/>
<name>A0A9P4H846_9PLEO</name>
<organism evidence="1 2">
    <name type="scientific">Setomelanomma holmii</name>
    <dbReference type="NCBI Taxonomy" id="210430"/>
    <lineage>
        <taxon>Eukaryota</taxon>
        <taxon>Fungi</taxon>
        <taxon>Dikarya</taxon>
        <taxon>Ascomycota</taxon>
        <taxon>Pezizomycotina</taxon>
        <taxon>Dothideomycetes</taxon>
        <taxon>Pleosporomycetidae</taxon>
        <taxon>Pleosporales</taxon>
        <taxon>Pleosporineae</taxon>
        <taxon>Phaeosphaeriaceae</taxon>
        <taxon>Setomelanomma</taxon>
    </lineage>
</organism>
<gene>
    <name evidence="1" type="ORF">EK21DRAFT_112553</name>
</gene>
<dbReference type="EMBL" id="ML978196">
    <property type="protein sequence ID" value="KAF2029878.1"/>
    <property type="molecule type" value="Genomic_DNA"/>
</dbReference>
<sequence>MMHAPPYSPLAGAGERQLPHYTPILWQGEVKPFDTLTHRKSSEGTSEASHDDELVAPTSIFNIAEESTRRATARFPLIAARTFPTYNYDPWSAIRRSQAFEPPKYTSASGPLPPPEYDAIDTQAQTFRLQAPFIYASKTSNLPQYQLAQDLGQNGKPSSLKMRRLRPSEMRSCSVPAIHVARVPKIQYDDAETMYHTSAVEMRGRGSSDIDGSIQVTSGCTLWGGTWTKIWHVSKPGRRDSWNSETNFDQWNRSRPGPGRASYDGDRILLYSIRKGVWEDGDGTIVAREEKSRIGRLDRILEITEPWARDKERRDLVVACWILRIWSGEGIRWEGM</sequence>
<proteinExistence type="predicted"/>
<evidence type="ECO:0000313" key="1">
    <source>
        <dbReference type="EMBL" id="KAF2029878.1"/>
    </source>
</evidence>
<protein>
    <submittedName>
        <fullName evidence="1">Uncharacterized protein</fullName>
    </submittedName>
</protein>
<comment type="caution">
    <text evidence="1">The sequence shown here is derived from an EMBL/GenBank/DDBJ whole genome shotgun (WGS) entry which is preliminary data.</text>
</comment>
<keyword evidence="2" id="KW-1185">Reference proteome</keyword>
<accession>A0A9P4H846</accession>
<evidence type="ECO:0000313" key="2">
    <source>
        <dbReference type="Proteomes" id="UP000799777"/>
    </source>
</evidence>
<dbReference type="Proteomes" id="UP000799777">
    <property type="component" value="Unassembled WGS sequence"/>
</dbReference>
<dbReference type="AlphaFoldDB" id="A0A9P4H846"/>
<reference evidence="1" key="1">
    <citation type="journal article" date="2020" name="Stud. Mycol.">
        <title>101 Dothideomycetes genomes: a test case for predicting lifestyles and emergence of pathogens.</title>
        <authorList>
            <person name="Haridas S."/>
            <person name="Albert R."/>
            <person name="Binder M."/>
            <person name="Bloem J."/>
            <person name="Labutti K."/>
            <person name="Salamov A."/>
            <person name="Andreopoulos B."/>
            <person name="Baker S."/>
            <person name="Barry K."/>
            <person name="Bills G."/>
            <person name="Bluhm B."/>
            <person name="Cannon C."/>
            <person name="Castanera R."/>
            <person name="Culley D."/>
            <person name="Daum C."/>
            <person name="Ezra D."/>
            <person name="Gonzalez J."/>
            <person name="Henrissat B."/>
            <person name="Kuo A."/>
            <person name="Liang C."/>
            <person name="Lipzen A."/>
            <person name="Lutzoni F."/>
            <person name="Magnuson J."/>
            <person name="Mondo S."/>
            <person name="Nolan M."/>
            <person name="Ohm R."/>
            <person name="Pangilinan J."/>
            <person name="Park H.-J."/>
            <person name="Ramirez L."/>
            <person name="Alfaro M."/>
            <person name="Sun H."/>
            <person name="Tritt A."/>
            <person name="Yoshinaga Y."/>
            <person name="Zwiers L.-H."/>
            <person name="Turgeon B."/>
            <person name="Goodwin S."/>
            <person name="Spatafora J."/>
            <person name="Crous P."/>
            <person name="Grigoriev I."/>
        </authorList>
    </citation>
    <scope>NUCLEOTIDE SEQUENCE</scope>
    <source>
        <strain evidence="1">CBS 110217</strain>
    </source>
</reference>